<evidence type="ECO:0000256" key="7">
    <source>
        <dbReference type="ARBA" id="ARBA00047992"/>
    </source>
</evidence>
<dbReference type="InterPro" id="IPR033755">
    <property type="entry name" value="PdxS/SNZ_N"/>
</dbReference>
<dbReference type="InterPro" id="IPR013785">
    <property type="entry name" value="Aldolase_TIM"/>
</dbReference>
<evidence type="ECO:0000259" key="10">
    <source>
        <dbReference type="Pfam" id="PF01680"/>
    </source>
</evidence>
<keyword evidence="4" id="KW-0663">Pyridoxal phosphate</keyword>
<dbReference type="Gene3D" id="3.20.20.70">
    <property type="entry name" value="Aldolase class I"/>
    <property type="match status" value="1"/>
</dbReference>
<reference evidence="11 12" key="1">
    <citation type="submission" date="2019-01" db="EMBL/GenBank/DDBJ databases">
        <title>Genome sequencing of the rare red list fungi Fomitopsis rosea.</title>
        <authorList>
            <person name="Buettner E."/>
            <person name="Kellner H."/>
        </authorList>
    </citation>
    <scope>NUCLEOTIDE SEQUENCE [LARGE SCALE GENOMIC DNA]</scope>
    <source>
        <strain evidence="11 12">DSM 105464</strain>
    </source>
</reference>
<dbReference type="UniPathway" id="UPA00245"/>
<dbReference type="PROSITE" id="PS01235">
    <property type="entry name" value="PDXS_SNZ_1"/>
    <property type="match status" value="1"/>
</dbReference>
<feature type="compositionally biased region" description="Polar residues" evidence="9">
    <location>
        <begin position="341"/>
        <end position="356"/>
    </location>
</feature>
<evidence type="ECO:0000256" key="2">
    <source>
        <dbReference type="ARBA" id="ARBA00007281"/>
    </source>
</evidence>
<dbReference type="PROSITE" id="PS51129">
    <property type="entry name" value="PDXS_SNZ_2"/>
    <property type="match status" value="1"/>
</dbReference>
<evidence type="ECO:0000256" key="3">
    <source>
        <dbReference type="ARBA" id="ARBA00012084"/>
    </source>
</evidence>
<evidence type="ECO:0000256" key="9">
    <source>
        <dbReference type="SAM" id="MobiDB-lite"/>
    </source>
</evidence>
<feature type="region of interest" description="Disordered" evidence="9">
    <location>
        <begin position="341"/>
        <end position="360"/>
    </location>
</feature>
<name>A0A4Y9Y926_9APHY</name>
<evidence type="ECO:0000256" key="1">
    <source>
        <dbReference type="ARBA" id="ARBA00004737"/>
    </source>
</evidence>
<dbReference type="PANTHER" id="PTHR31829">
    <property type="entry name" value="PYRIDOXAL 5'-PHOSPHATE SYNTHASE SUBUNIT SNZ1-RELATED"/>
    <property type="match status" value="1"/>
</dbReference>
<dbReference type="PANTHER" id="PTHR31829:SF0">
    <property type="entry name" value="PYRIDOXAL 5'-PHOSPHATE SYNTHASE SUBUNIT SNZ1-RELATED"/>
    <property type="match status" value="1"/>
</dbReference>
<dbReference type="FunFam" id="3.20.20.70:FF:000001">
    <property type="entry name" value="Pyridoxine biosynthesis protein PDX1"/>
    <property type="match status" value="1"/>
</dbReference>
<evidence type="ECO:0000256" key="5">
    <source>
        <dbReference type="ARBA" id="ARBA00023239"/>
    </source>
</evidence>
<dbReference type="GO" id="GO:0036381">
    <property type="term" value="F:pyridoxal 5'-phosphate synthase (glutamine hydrolysing) activity"/>
    <property type="evidence" value="ECO:0007669"/>
    <property type="project" value="UniProtKB-EC"/>
</dbReference>
<comment type="similarity">
    <text evidence="2 8">Belongs to the PdxS/SNZ family.</text>
</comment>
<sequence>MSTPTTSGGATPPRAPGRGQLYRYACSRADAIVDGQGWHEQQSRDLWHQGGVIMDVVNAEQARIAEEAGACAVMALERVPADIRANGGVARMSDPKMIKEIVDAVTIPVMAKVRIGHFVEAQIVQAIGIDYIDESEVLTPADEEHHINKHAFKVPFVCGARNLGEALRRISEGAAFIRTKGEAGTGNVVEAVRHQRSVQSEIRKASVMNEEELYAYAKDIQAPFHLLKETARVKRLPVVNFAAGGIATPADAALMMQLGCDGVFVGSGIFHSGDPAKRARAIVQAVTHYNNPKILAEISEDLGEAMVGLTISNLLACTYPTSVVQQRMSAVNKLFCRVKSGSENSDGSSRMSSGQQKPEEQLKAFVAEDPTSRYTFEGERHTPQSEICREGKDRKCITLMMHSTKMFSAMQVR</sequence>
<dbReference type="EC" id="4.3.3.6" evidence="3"/>
<evidence type="ECO:0000313" key="11">
    <source>
        <dbReference type="EMBL" id="TFY59024.1"/>
    </source>
</evidence>
<accession>A0A4Y9Y926</accession>
<dbReference type="NCBIfam" id="NF003215">
    <property type="entry name" value="PRK04180.1"/>
    <property type="match status" value="1"/>
</dbReference>
<evidence type="ECO:0000256" key="6">
    <source>
        <dbReference type="ARBA" id="ARBA00023270"/>
    </source>
</evidence>
<dbReference type="InterPro" id="IPR011060">
    <property type="entry name" value="RibuloseP-bd_barrel"/>
</dbReference>
<dbReference type="GO" id="GO:0006520">
    <property type="term" value="P:amino acid metabolic process"/>
    <property type="evidence" value="ECO:0007669"/>
    <property type="project" value="TreeGrafter"/>
</dbReference>
<dbReference type="AlphaFoldDB" id="A0A4Y9Y926"/>
<dbReference type="CDD" id="cd04727">
    <property type="entry name" value="pdxS"/>
    <property type="match status" value="1"/>
</dbReference>
<comment type="catalytic activity">
    <reaction evidence="7">
        <text>aldehydo-D-ribose 5-phosphate + D-glyceraldehyde 3-phosphate + L-glutamine = pyridoxal 5'-phosphate + L-glutamate + phosphate + 3 H2O + H(+)</text>
        <dbReference type="Rhea" id="RHEA:31507"/>
        <dbReference type="ChEBI" id="CHEBI:15377"/>
        <dbReference type="ChEBI" id="CHEBI:15378"/>
        <dbReference type="ChEBI" id="CHEBI:29985"/>
        <dbReference type="ChEBI" id="CHEBI:43474"/>
        <dbReference type="ChEBI" id="CHEBI:58273"/>
        <dbReference type="ChEBI" id="CHEBI:58359"/>
        <dbReference type="ChEBI" id="CHEBI:59776"/>
        <dbReference type="ChEBI" id="CHEBI:597326"/>
        <dbReference type="EC" id="4.3.3.6"/>
    </reaction>
</comment>
<dbReference type="Proteomes" id="UP000298390">
    <property type="component" value="Unassembled WGS sequence"/>
</dbReference>
<dbReference type="EMBL" id="SEKV01000324">
    <property type="protein sequence ID" value="TFY59024.1"/>
    <property type="molecule type" value="Genomic_DNA"/>
</dbReference>
<evidence type="ECO:0000256" key="8">
    <source>
        <dbReference type="PROSITE-ProRule" id="PRU00481"/>
    </source>
</evidence>
<gene>
    <name evidence="11" type="ORF">EVJ58_g6041</name>
</gene>
<evidence type="ECO:0000256" key="4">
    <source>
        <dbReference type="ARBA" id="ARBA00022898"/>
    </source>
</evidence>
<dbReference type="NCBIfam" id="TIGR00343">
    <property type="entry name" value="pyridoxal 5'-phosphate synthase lyase subunit PdxS"/>
    <property type="match status" value="1"/>
</dbReference>
<dbReference type="HAMAP" id="MF_01824">
    <property type="entry name" value="PdxS"/>
    <property type="match status" value="1"/>
</dbReference>
<feature type="domain" description="PdxS/SNZ N-terminal" evidence="10">
    <location>
        <begin position="48"/>
        <end position="243"/>
    </location>
</feature>
<proteinExistence type="inferred from homology"/>
<keyword evidence="5" id="KW-0456">Lyase</keyword>
<dbReference type="GO" id="GO:0008615">
    <property type="term" value="P:pyridoxine biosynthetic process"/>
    <property type="evidence" value="ECO:0007669"/>
    <property type="project" value="TreeGrafter"/>
</dbReference>
<comment type="caution">
    <text evidence="11">The sequence shown here is derived from an EMBL/GenBank/DDBJ whole genome shotgun (WGS) entry which is preliminary data.</text>
</comment>
<keyword evidence="6" id="KW-0704">Schiff base</keyword>
<dbReference type="SUPFAM" id="SSF51366">
    <property type="entry name" value="Ribulose-phoshate binding barrel"/>
    <property type="match status" value="1"/>
</dbReference>
<protein>
    <recommendedName>
        <fullName evidence="3">pyridoxal 5'-phosphate synthase (glutamine hydrolyzing)</fullName>
        <ecNumber evidence="3">4.3.3.6</ecNumber>
    </recommendedName>
</protein>
<organism evidence="11 12">
    <name type="scientific">Rhodofomes roseus</name>
    <dbReference type="NCBI Taxonomy" id="34475"/>
    <lineage>
        <taxon>Eukaryota</taxon>
        <taxon>Fungi</taxon>
        <taxon>Dikarya</taxon>
        <taxon>Basidiomycota</taxon>
        <taxon>Agaricomycotina</taxon>
        <taxon>Agaricomycetes</taxon>
        <taxon>Polyporales</taxon>
        <taxon>Rhodofomes</taxon>
    </lineage>
</organism>
<dbReference type="GO" id="GO:0042823">
    <property type="term" value="P:pyridoxal phosphate biosynthetic process"/>
    <property type="evidence" value="ECO:0007669"/>
    <property type="project" value="UniProtKB-UniPathway"/>
</dbReference>
<comment type="pathway">
    <text evidence="1">Cofactor biosynthesis; pyridoxal 5'-phosphate biosynthesis.</text>
</comment>
<evidence type="ECO:0000313" key="12">
    <source>
        <dbReference type="Proteomes" id="UP000298390"/>
    </source>
</evidence>
<dbReference type="InterPro" id="IPR001852">
    <property type="entry name" value="PdxS/SNZ"/>
</dbReference>
<dbReference type="Pfam" id="PF01680">
    <property type="entry name" value="SOR_SNZ"/>
    <property type="match status" value="1"/>
</dbReference>
<dbReference type="STRING" id="34475.A0A4Y9Y926"/>